<gene>
    <name evidence="3" type="ORF">TRAPUB_1192</name>
</gene>
<feature type="compositionally biased region" description="Basic residues" evidence="1">
    <location>
        <begin position="206"/>
        <end position="222"/>
    </location>
</feature>
<protein>
    <submittedName>
        <fullName evidence="3">Uncharacterized protein</fullName>
    </submittedName>
</protein>
<dbReference type="OrthoDB" id="2757116at2759"/>
<evidence type="ECO:0000313" key="3">
    <source>
        <dbReference type="EMBL" id="OJT07913.1"/>
    </source>
</evidence>
<keyword evidence="2" id="KW-1133">Transmembrane helix</keyword>
<organism evidence="3 4">
    <name type="scientific">Trametes pubescens</name>
    <name type="common">White-rot fungus</name>
    <dbReference type="NCBI Taxonomy" id="154538"/>
    <lineage>
        <taxon>Eukaryota</taxon>
        <taxon>Fungi</taxon>
        <taxon>Dikarya</taxon>
        <taxon>Basidiomycota</taxon>
        <taxon>Agaricomycotina</taxon>
        <taxon>Agaricomycetes</taxon>
        <taxon>Polyporales</taxon>
        <taxon>Polyporaceae</taxon>
        <taxon>Trametes</taxon>
    </lineage>
</organism>
<keyword evidence="2" id="KW-0812">Transmembrane</keyword>
<evidence type="ECO:0000313" key="4">
    <source>
        <dbReference type="Proteomes" id="UP000184267"/>
    </source>
</evidence>
<feature type="compositionally biased region" description="Basic and acidic residues" evidence="1">
    <location>
        <begin position="193"/>
        <end position="205"/>
    </location>
</feature>
<dbReference type="EMBL" id="MNAD01001100">
    <property type="protein sequence ID" value="OJT07913.1"/>
    <property type="molecule type" value="Genomic_DNA"/>
</dbReference>
<dbReference type="Proteomes" id="UP000184267">
    <property type="component" value="Unassembled WGS sequence"/>
</dbReference>
<evidence type="ECO:0000256" key="1">
    <source>
        <dbReference type="SAM" id="MobiDB-lite"/>
    </source>
</evidence>
<keyword evidence="4" id="KW-1185">Reference proteome</keyword>
<feature type="transmembrane region" description="Helical" evidence="2">
    <location>
        <begin position="6"/>
        <end position="30"/>
    </location>
</feature>
<dbReference type="AlphaFoldDB" id="A0A1M2VK58"/>
<accession>A0A1M2VK58</accession>
<feature type="region of interest" description="Disordered" evidence="1">
    <location>
        <begin position="99"/>
        <end position="136"/>
    </location>
</feature>
<keyword evidence="2" id="KW-0472">Membrane</keyword>
<sequence length="271" mass="29772">MSDLGWNIWGAVGGVIGTFLAVIPLFLVWLRVRLPSKKLPSLVALVEETKELLAKAVREGTLTDAQEIQQIEFSIATYVDRILHVGHELDTDAEVADHTLLPPPEYTSEPPTTHLSPPQPSRAEDLPPLDSMSQGPSLASLLRRDAETPGDPQHETLPSCSGFSPNHPAYHVVSGPDLQNLLSLAAAQLLLRQEQRKRQRDESSHRSSRQARGPRRPTKRTRVGALARFVRHTYGVQQVGAHRGAQSANVDPESLELLPQGGADDGEWQDE</sequence>
<comment type="caution">
    <text evidence="3">The sequence shown here is derived from an EMBL/GenBank/DDBJ whole genome shotgun (WGS) entry which is preliminary data.</text>
</comment>
<feature type="region of interest" description="Disordered" evidence="1">
    <location>
        <begin position="235"/>
        <end position="271"/>
    </location>
</feature>
<feature type="region of interest" description="Disordered" evidence="1">
    <location>
        <begin position="193"/>
        <end position="223"/>
    </location>
</feature>
<reference evidence="3 4" key="1">
    <citation type="submission" date="2016-10" db="EMBL/GenBank/DDBJ databases">
        <title>Genome sequence of the basidiomycete white-rot fungus Trametes pubescens.</title>
        <authorList>
            <person name="Makela M.R."/>
            <person name="Granchi Z."/>
            <person name="Peng M."/>
            <person name="De Vries R.P."/>
            <person name="Grigoriev I."/>
            <person name="Riley R."/>
            <person name="Hilden K."/>
        </authorList>
    </citation>
    <scope>NUCLEOTIDE SEQUENCE [LARGE SCALE GENOMIC DNA]</scope>
    <source>
        <strain evidence="3 4">FBCC735</strain>
    </source>
</reference>
<evidence type="ECO:0000256" key="2">
    <source>
        <dbReference type="SAM" id="Phobius"/>
    </source>
</evidence>
<name>A0A1M2VK58_TRAPU</name>
<dbReference type="OMA" id="LGWNIWG"/>
<proteinExistence type="predicted"/>